<keyword evidence="3" id="KW-1185">Reference proteome</keyword>
<dbReference type="Proteomes" id="UP000003963">
    <property type="component" value="Unassembled WGS sequence"/>
</dbReference>
<dbReference type="Pfam" id="PF05368">
    <property type="entry name" value="NmrA"/>
    <property type="match status" value="1"/>
</dbReference>
<dbReference type="HOGENOM" id="CLU_007383_10_6_11"/>
<dbReference type="EMBL" id="GG657754">
    <property type="protein sequence ID" value="EFL22656.1"/>
    <property type="molecule type" value="Genomic_DNA"/>
</dbReference>
<evidence type="ECO:0000313" key="3">
    <source>
        <dbReference type="Proteomes" id="UP000003963"/>
    </source>
</evidence>
<dbReference type="InterPro" id="IPR036291">
    <property type="entry name" value="NAD(P)-bd_dom_sf"/>
</dbReference>
<protein>
    <submittedName>
        <fullName evidence="2">NAD dependent epimerase/dehydratase</fullName>
    </submittedName>
</protein>
<dbReference type="RefSeq" id="WP_009714477.1">
    <property type="nucleotide sequence ID" value="NZ_GG657754.1"/>
</dbReference>
<name>D9W8E9_9ACTN</name>
<evidence type="ECO:0000313" key="2">
    <source>
        <dbReference type="EMBL" id="EFL22656.1"/>
    </source>
</evidence>
<reference evidence="2 3" key="1">
    <citation type="submission" date="2009-02" db="EMBL/GenBank/DDBJ databases">
        <title>Annotation of Streptomyces hygroscopicus strain ATCC 53653.</title>
        <authorList>
            <consortium name="The Broad Institute Genome Sequencing Platform"/>
            <consortium name="Broad Institute Microbial Sequencing Center"/>
            <person name="Fischbach M."/>
            <person name="Godfrey P."/>
            <person name="Ward D."/>
            <person name="Young S."/>
            <person name="Zeng Q."/>
            <person name="Koehrsen M."/>
            <person name="Alvarado L."/>
            <person name="Berlin A.M."/>
            <person name="Bochicchio J."/>
            <person name="Borenstein D."/>
            <person name="Chapman S.B."/>
            <person name="Chen Z."/>
            <person name="Engels R."/>
            <person name="Freedman E."/>
            <person name="Gellesch M."/>
            <person name="Goldberg J."/>
            <person name="Griggs A."/>
            <person name="Gujja S."/>
            <person name="Heilman E.R."/>
            <person name="Heiman D.I."/>
            <person name="Hepburn T.A."/>
            <person name="Howarth C."/>
            <person name="Jen D."/>
            <person name="Larson L."/>
            <person name="Lewis B."/>
            <person name="Mehta T."/>
            <person name="Park D."/>
            <person name="Pearson M."/>
            <person name="Richards J."/>
            <person name="Roberts A."/>
            <person name="Saif S."/>
            <person name="Shea T.D."/>
            <person name="Shenoy N."/>
            <person name="Sisk P."/>
            <person name="Stolte C."/>
            <person name="Sykes S.N."/>
            <person name="Thomson T."/>
            <person name="Walk T."/>
            <person name="White J."/>
            <person name="Yandava C."/>
            <person name="Straight P."/>
            <person name="Clardy J."/>
            <person name="Hung D."/>
            <person name="Kolter R."/>
            <person name="Mekalanos J."/>
            <person name="Walker S."/>
            <person name="Walsh C.T."/>
            <person name="Wieland-Brown L.C."/>
            <person name="Haas B."/>
            <person name="Nusbaum C."/>
            <person name="Birren B."/>
        </authorList>
    </citation>
    <scope>NUCLEOTIDE SEQUENCE [LARGE SCALE GENOMIC DNA]</scope>
    <source>
        <strain evidence="2 3">ATCC 53653</strain>
    </source>
</reference>
<evidence type="ECO:0000259" key="1">
    <source>
        <dbReference type="Pfam" id="PF05368"/>
    </source>
</evidence>
<dbReference type="STRING" id="457427.SSOG_02370"/>
<proteinExistence type="predicted"/>
<dbReference type="OrthoDB" id="116343at2"/>
<dbReference type="PANTHER" id="PTHR43162">
    <property type="match status" value="1"/>
</dbReference>
<dbReference type="AlphaFoldDB" id="D9W8E9"/>
<dbReference type="PANTHER" id="PTHR43162:SF1">
    <property type="entry name" value="PRESTALK A DIFFERENTIATION PROTEIN A"/>
    <property type="match status" value="1"/>
</dbReference>
<gene>
    <name evidence="2" type="ORF">SSOG_02370</name>
</gene>
<organism evidence="2 3">
    <name type="scientific">Streptomyces himastatinicus ATCC 53653</name>
    <dbReference type="NCBI Taxonomy" id="457427"/>
    <lineage>
        <taxon>Bacteria</taxon>
        <taxon>Bacillati</taxon>
        <taxon>Actinomycetota</taxon>
        <taxon>Actinomycetes</taxon>
        <taxon>Kitasatosporales</taxon>
        <taxon>Streptomycetaceae</taxon>
        <taxon>Streptomyces</taxon>
        <taxon>Streptomyces violaceusniger group</taxon>
    </lineage>
</organism>
<feature type="domain" description="NmrA-like" evidence="1">
    <location>
        <begin position="2"/>
        <end position="222"/>
    </location>
</feature>
<dbReference type="InterPro" id="IPR008030">
    <property type="entry name" value="NmrA-like"/>
</dbReference>
<accession>D9W8E9</accession>
<dbReference type="Gene3D" id="3.40.50.720">
    <property type="entry name" value="NAD(P)-binding Rossmann-like Domain"/>
    <property type="match status" value="1"/>
</dbReference>
<sequence>MTILVTGGRGHVARAVVDGLLGAGERVRVASRDPEKAVLPDGVETVRADLSDPDTLPAALAGVTKVFLYADAKGVDGFVAAAEAAGAPHTVLLSTSSLTRENAENNPIAQMHAVVENRLRDSALPWTFLRPGTFATNTLQWAPAIRATGTVRAPYPQAHASAIHEADIADIAVRTFTEPGHEGKAYLLSGPESVTQQEQIECLSEAIGRKLRLEEVTPEEYRATLSRWGGNDFIDQLLEYLAMWDGKPMPVCPAYTELTGRRGRTYAQWAFDHAADFQPVG</sequence>
<dbReference type="SUPFAM" id="SSF51735">
    <property type="entry name" value="NAD(P)-binding Rossmann-fold domains"/>
    <property type="match status" value="1"/>
</dbReference>
<dbReference type="InterPro" id="IPR051604">
    <property type="entry name" value="Ergot_Alk_Oxidoreductase"/>
</dbReference>